<dbReference type="EMBL" id="CP061800">
    <property type="protein sequence ID" value="QTA91331.1"/>
    <property type="molecule type" value="Genomic_DNA"/>
</dbReference>
<sequence>MFHFIFPKYGLPNLKPDILRLRLSFYQNCRGGLATAPV</sequence>
<name>A0A975GRR2_9BACT</name>
<reference evidence="1" key="1">
    <citation type="journal article" date="2021" name="Microb. Physiol.">
        <title>Proteogenomic Insights into the Physiology of Marine, Sulfate-Reducing, Filamentous Desulfonema limicola and Desulfonema magnum.</title>
        <authorList>
            <person name="Schnaars V."/>
            <person name="Wohlbrand L."/>
            <person name="Scheve S."/>
            <person name="Hinrichs C."/>
            <person name="Reinhardt R."/>
            <person name="Rabus R."/>
        </authorList>
    </citation>
    <scope>NUCLEOTIDE SEQUENCE</scope>
    <source>
        <strain evidence="1">4be13</strain>
    </source>
</reference>
<dbReference type="KEGG" id="dmm:dnm_073960"/>
<accession>A0A975GRR2</accession>
<evidence type="ECO:0000313" key="2">
    <source>
        <dbReference type="Proteomes" id="UP000663722"/>
    </source>
</evidence>
<protein>
    <submittedName>
        <fullName evidence="1">Uncharacterized protein</fullName>
    </submittedName>
</protein>
<organism evidence="1 2">
    <name type="scientific">Desulfonema magnum</name>
    <dbReference type="NCBI Taxonomy" id="45655"/>
    <lineage>
        <taxon>Bacteria</taxon>
        <taxon>Pseudomonadati</taxon>
        <taxon>Thermodesulfobacteriota</taxon>
        <taxon>Desulfobacteria</taxon>
        <taxon>Desulfobacterales</taxon>
        <taxon>Desulfococcaceae</taxon>
        <taxon>Desulfonema</taxon>
    </lineage>
</organism>
<proteinExistence type="predicted"/>
<evidence type="ECO:0000313" key="1">
    <source>
        <dbReference type="EMBL" id="QTA91331.1"/>
    </source>
</evidence>
<gene>
    <name evidence="1" type="ORF">dnm_073960</name>
</gene>
<dbReference type="AlphaFoldDB" id="A0A975GRR2"/>
<keyword evidence="2" id="KW-1185">Reference proteome</keyword>
<dbReference type="Proteomes" id="UP000663722">
    <property type="component" value="Chromosome"/>
</dbReference>